<accession>A0ABM1EGK5</accession>
<dbReference type="Pfam" id="PF08615">
    <property type="entry name" value="RNase_H2_suC"/>
    <property type="match status" value="1"/>
</dbReference>
<dbReference type="PANTHER" id="PTHR47063:SF1">
    <property type="entry name" value="RIBONUCLEASE H2 SUBUNIT C"/>
    <property type="match status" value="1"/>
</dbReference>
<name>A0ABM1EGK5_PRICU</name>
<dbReference type="CDD" id="cd09271">
    <property type="entry name" value="RNase_H2-C"/>
    <property type="match status" value="1"/>
</dbReference>
<dbReference type="GeneID" id="106812071"/>
<gene>
    <name evidence="2" type="primary">LOC106812071</name>
</gene>
<protein>
    <submittedName>
        <fullName evidence="2">Ribonuclease H2 subunit C-like</fullName>
    </submittedName>
</protein>
<dbReference type="RefSeq" id="XP_014671326.1">
    <property type="nucleotide sequence ID" value="XM_014815840.1"/>
</dbReference>
<dbReference type="Proteomes" id="UP000695022">
    <property type="component" value="Unplaced"/>
</dbReference>
<evidence type="ECO:0000313" key="2">
    <source>
        <dbReference type="RefSeq" id="XP_014671326.1"/>
    </source>
</evidence>
<keyword evidence="1" id="KW-1185">Reference proteome</keyword>
<dbReference type="InterPro" id="IPR013924">
    <property type="entry name" value="RNase_H2_suC"/>
</dbReference>
<sequence>MDGEIARISIGNVKQEQPAVTHLMPCKIDHDGKCNVAAYFTHTINHNEASFRGRPLRGQDVRLPNGYTGICLREATPVYAEGSEDKVHRRFHITGEFSQFTYWNLDKETTDDDAVIKALNWVELASVIHAPLDCSLKDGCSQPNTTKKSSCV</sequence>
<evidence type="ECO:0000313" key="1">
    <source>
        <dbReference type="Proteomes" id="UP000695022"/>
    </source>
</evidence>
<dbReference type="PANTHER" id="PTHR47063">
    <property type="entry name" value="RIBONUCLEASE H2 SUBUNIT C"/>
    <property type="match status" value="1"/>
</dbReference>
<dbReference type="InterPro" id="IPR052863">
    <property type="entry name" value="RNase_H2_subunit_C"/>
</dbReference>
<dbReference type="Gene3D" id="2.40.128.680">
    <property type="match status" value="1"/>
</dbReference>
<organism evidence="1 2">
    <name type="scientific">Priapulus caudatus</name>
    <name type="common">Priapulid worm</name>
    <dbReference type="NCBI Taxonomy" id="37621"/>
    <lineage>
        <taxon>Eukaryota</taxon>
        <taxon>Metazoa</taxon>
        <taxon>Ecdysozoa</taxon>
        <taxon>Scalidophora</taxon>
        <taxon>Priapulida</taxon>
        <taxon>Priapulimorpha</taxon>
        <taxon>Priapulimorphida</taxon>
        <taxon>Priapulidae</taxon>
        <taxon>Priapulus</taxon>
    </lineage>
</organism>
<reference evidence="2" key="1">
    <citation type="submission" date="2025-08" db="UniProtKB">
        <authorList>
            <consortium name="RefSeq"/>
        </authorList>
    </citation>
    <scope>IDENTIFICATION</scope>
</reference>
<proteinExistence type="predicted"/>